<dbReference type="Proteomes" id="UP001180087">
    <property type="component" value="Chromosome"/>
</dbReference>
<organism evidence="1 2">
    <name type="scientific">Aciduricibacillus chroicocephali</name>
    <dbReference type="NCBI Taxonomy" id="3054939"/>
    <lineage>
        <taxon>Bacteria</taxon>
        <taxon>Bacillati</taxon>
        <taxon>Bacillota</taxon>
        <taxon>Bacilli</taxon>
        <taxon>Bacillales</taxon>
        <taxon>Bacillaceae</taxon>
        <taxon>Aciduricibacillus</taxon>
    </lineage>
</organism>
<evidence type="ECO:0008006" key="3">
    <source>
        <dbReference type="Google" id="ProtNLM"/>
    </source>
</evidence>
<sequence length="90" mass="10604">MITIKERELAQRYLCLDIALQVDSTPDMLLEYQSVTERMRKLKLLIEHESTVGIAYGFLIKSEDHEKKEIYTKSHLAYLVKRTLKEFNGE</sequence>
<protein>
    <recommendedName>
        <fullName evidence="3">Phage protein</fullName>
    </recommendedName>
</protein>
<evidence type="ECO:0000313" key="2">
    <source>
        <dbReference type="Proteomes" id="UP001180087"/>
    </source>
</evidence>
<reference evidence="1" key="1">
    <citation type="submission" date="2023-06" db="EMBL/GenBank/DDBJ databases">
        <title>A Treasure from Seagulls: Isolation and Description of Aciduricobacillus qingdaonensis gen. nov., sp. nov., a Rare Obligately Uric Acid-utilizing Member in the Family Bacillaceae.</title>
        <authorList>
            <person name="Liu W."/>
            <person name="Wang B."/>
        </authorList>
    </citation>
    <scope>NUCLEOTIDE SEQUENCE</scope>
    <source>
        <strain evidence="1">44XB</strain>
    </source>
</reference>
<dbReference type="EMBL" id="CP129113">
    <property type="protein sequence ID" value="WLV25855.1"/>
    <property type="molecule type" value="Genomic_DNA"/>
</dbReference>
<gene>
    <name evidence="1" type="ORF">QR721_06540</name>
</gene>
<keyword evidence="2" id="KW-1185">Reference proteome</keyword>
<dbReference type="RefSeq" id="WP_348029645.1">
    <property type="nucleotide sequence ID" value="NZ_CP129113.1"/>
</dbReference>
<accession>A0ABY9KYV0</accession>
<evidence type="ECO:0000313" key="1">
    <source>
        <dbReference type="EMBL" id="WLV25855.1"/>
    </source>
</evidence>
<proteinExistence type="predicted"/>
<name>A0ABY9KYV0_9BACI</name>